<protein>
    <submittedName>
        <fullName evidence="1">Uncharacterized protein</fullName>
    </submittedName>
</protein>
<comment type="caution">
    <text evidence="1">The sequence shown here is derived from an EMBL/GenBank/DDBJ whole genome shotgun (WGS) entry which is preliminary data.</text>
</comment>
<gene>
    <name evidence="1" type="ORF">L1987_10791</name>
</gene>
<dbReference type="Proteomes" id="UP001056120">
    <property type="component" value="Linkage Group LG04"/>
</dbReference>
<proteinExistence type="predicted"/>
<dbReference type="EMBL" id="CM042021">
    <property type="protein sequence ID" value="KAI3817005.1"/>
    <property type="molecule type" value="Genomic_DNA"/>
</dbReference>
<reference evidence="1 2" key="2">
    <citation type="journal article" date="2022" name="Mol. Ecol. Resour.">
        <title>The genomes of chicory, endive, great burdock and yacon provide insights into Asteraceae paleo-polyploidization history and plant inulin production.</title>
        <authorList>
            <person name="Fan W."/>
            <person name="Wang S."/>
            <person name="Wang H."/>
            <person name="Wang A."/>
            <person name="Jiang F."/>
            <person name="Liu H."/>
            <person name="Zhao H."/>
            <person name="Xu D."/>
            <person name="Zhang Y."/>
        </authorList>
    </citation>
    <scope>NUCLEOTIDE SEQUENCE [LARGE SCALE GENOMIC DNA]</scope>
    <source>
        <strain evidence="2">cv. Yunnan</strain>
        <tissue evidence="1">Leaves</tissue>
    </source>
</reference>
<evidence type="ECO:0000313" key="2">
    <source>
        <dbReference type="Proteomes" id="UP001056120"/>
    </source>
</evidence>
<evidence type="ECO:0000313" key="1">
    <source>
        <dbReference type="EMBL" id="KAI3817005.1"/>
    </source>
</evidence>
<accession>A0ACB9J9P7</accession>
<name>A0ACB9J9P7_9ASTR</name>
<keyword evidence="2" id="KW-1185">Reference proteome</keyword>
<reference evidence="2" key="1">
    <citation type="journal article" date="2022" name="Mol. Ecol. Resour.">
        <title>The genomes of chicory, endive, great burdock and yacon provide insights into Asteraceae palaeo-polyploidization history and plant inulin production.</title>
        <authorList>
            <person name="Fan W."/>
            <person name="Wang S."/>
            <person name="Wang H."/>
            <person name="Wang A."/>
            <person name="Jiang F."/>
            <person name="Liu H."/>
            <person name="Zhao H."/>
            <person name="Xu D."/>
            <person name="Zhang Y."/>
        </authorList>
    </citation>
    <scope>NUCLEOTIDE SEQUENCE [LARGE SCALE GENOMIC DNA]</scope>
    <source>
        <strain evidence="2">cv. Yunnan</strain>
    </source>
</reference>
<sequence length="199" mass="22151">MNWVDPRVLVQKNRATRFAVAQASGTVVVCPGRLQTEHAQRLGCHGMRLGRQLVLDGCVWDARMVPGNPQTENAMRLGRQRRSWETSNRARCAYGTLGVFPHVLRWKDLQFQIWTAEEIGFRPRDCGGKRRDADLRLIGGEDEIPARNQDYSGCPRGSAFENLQDSRTVRTDADGDVAGGDVGRYAFAGCHCGFLPPPP</sequence>
<organism evidence="1 2">
    <name type="scientific">Smallanthus sonchifolius</name>
    <dbReference type="NCBI Taxonomy" id="185202"/>
    <lineage>
        <taxon>Eukaryota</taxon>
        <taxon>Viridiplantae</taxon>
        <taxon>Streptophyta</taxon>
        <taxon>Embryophyta</taxon>
        <taxon>Tracheophyta</taxon>
        <taxon>Spermatophyta</taxon>
        <taxon>Magnoliopsida</taxon>
        <taxon>eudicotyledons</taxon>
        <taxon>Gunneridae</taxon>
        <taxon>Pentapetalae</taxon>
        <taxon>asterids</taxon>
        <taxon>campanulids</taxon>
        <taxon>Asterales</taxon>
        <taxon>Asteraceae</taxon>
        <taxon>Asteroideae</taxon>
        <taxon>Heliantheae alliance</taxon>
        <taxon>Millerieae</taxon>
        <taxon>Smallanthus</taxon>
    </lineage>
</organism>